<accession>A0A392VLH0</accession>
<evidence type="ECO:0000313" key="2">
    <source>
        <dbReference type="EMBL" id="MCI88737.1"/>
    </source>
</evidence>
<dbReference type="AlphaFoldDB" id="A0A392VLH0"/>
<evidence type="ECO:0000256" key="1">
    <source>
        <dbReference type="SAM" id="MobiDB-lite"/>
    </source>
</evidence>
<reference evidence="2 3" key="1">
    <citation type="journal article" date="2018" name="Front. Plant Sci.">
        <title>Red Clover (Trifolium pratense) and Zigzag Clover (T. medium) - A Picture of Genomic Similarities and Differences.</title>
        <authorList>
            <person name="Dluhosova J."/>
            <person name="Istvanek J."/>
            <person name="Nedelnik J."/>
            <person name="Repkova J."/>
        </authorList>
    </citation>
    <scope>NUCLEOTIDE SEQUENCE [LARGE SCALE GENOMIC DNA]</scope>
    <source>
        <strain evidence="3">cv. 10/8</strain>
        <tissue evidence="2">Leaf</tissue>
    </source>
</reference>
<feature type="non-terminal residue" evidence="2">
    <location>
        <position position="38"/>
    </location>
</feature>
<feature type="region of interest" description="Disordered" evidence="1">
    <location>
        <begin position="1"/>
        <end position="38"/>
    </location>
</feature>
<comment type="caution">
    <text evidence="2">The sequence shown here is derived from an EMBL/GenBank/DDBJ whole genome shotgun (WGS) entry which is preliminary data.</text>
</comment>
<proteinExistence type="predicted"/>
<evidence type="ECO:0000313" key="3">
    <source>
        <dbReference type="Proteomes" id="UP000265520"/>
    </source>
</evidence>
<dbReference type="Proteomes" id="UP000265520">
    <property type="component" value="Unassembled WGS sequence"/>
</dbReference>
<name>A0A392VLH0_9FABA</name>
<dbReference type="EMBL" id="LXQA011201086">
    <property type="protein sequence ID" value="MCI88737.1"/>
    <property type="molecule type" value="Genomic_DNA"/>
</dbReference>
<organism evidence="2 3">
    <name type="scientific">Trifolium medium</name>
    <dbReference type="NCBI Taxonomy" id="97028"/>
    <lineage>
        <taxon>Eukaryota</taxon>
        <taxon>Viridiplantae</taxon>
        <taxon>Streptophyta</taxon>
        <taxon>Embryophyta</taxon>
        <taxon>Tracheophyta</taxon>
        <taxon>Spermatophyta</taxon>
        <taxon>Magnoliopsida</taxon>
        <taxon>eudicotyledons</taxon>
        <taxon>Gunneridae</taxon>
        <taxon>Pentapetalae</taxon>
        <taxon>rosids</taxon>
        <taxon>fabids</taxon>
        <taxon>Fabales</taxon>
        <taxon>Fabaceae</taxon>
        <taxon>Papilionoideae</taxon>
        <taxon>50 kb inversion clade</taxon>
        <taxon>NPAAA clade</taxon>
        <taxon>Hologalegina</taxon>
        <taxon>IRL clade</taxon>
        <taxon>Trifolieae</taxon>
        <taxon>Trifolium</taxon>
    </lineage>
</organism>
<sequence>MDGPSMAEDIPSSKPWGVAESPPHSRGLTPTASAGSTD</sequence>
<keyword evidence="3" id="KW-1185">Reference proteome</keyword>
<protein>
    <submittedName>
        <fullName evidence="2">Uncharacterized protein</fullName>
    </submittedName>
</protein>
<feature type="compositionally biased region" description="Polar residues" evidence="1">
    <location>
        <begin position="28"/>
        <end position="38"/>
    </location>
</feature>